<evidence type="ECO:0000313" key="12">
    <source>
        <dbReference type="Proteomes" id="UP000183263"/>
    </source>
</evidence>
<evidence type="ECO:0000313" key="11">
    <source>
        <dbReference type="EMBL" id="SDI24193.1"/>
    </source>
</evidence>
<gene>
    <name evidence="11" type="ORF">SAMN05444695_10611</name>
</gene>
<feature type="domain" description="HD Cas3-type" evidence="10">
    <location>
        <begin position="722"/>
        <end position="902"/>
    </location>
</feature>
<keyword evidence="5" id="KW-0378">Hydrolase</keyword>
<dbReference type="RefSeq" id="WP_072740353.1">
    <property type="nucleotide sequence ID" value="NZ_CP048813.1"/>
</dbReference>
<dbReference type="InterPro" id="IPR001650">
    <property type="entry name" value="Helicase_C-like"/>
</dbReference>
<keyword evidence="3" id="KW-0479">Metal-binding</keyword>
<dbReference type="Gene3D" id="3.40.50.300">
    <property type="entry name" value="P-loop containing nucleotide triphosphate hydrolases"/>
    <property type="match status" value="2"/>
</dbReference>
<evidence type="ECO:0000259" key="9">
    <source>
        <dbReference type="PROSITE" id="PS51194"/>
    </source>
</evidence>
<keyword evidence="12" id="KW-1185">Reference proteome</keyword>
<dbReference type="GO" id="GO:0005524">
    <property type="term" value="F:ATP binding"/>
    <property type="evidence" value="ECO:0007669"/>
    <property type="project" value="UniProtKB-KW"/>
</dbReference>
<evidence type="ECO:0000256" key="3">
    <source>
        <dbReference type="ARBA" id="ARBA00022723"/>
    </source>
</evidence>
<dbReference type="GO" id="GO:0004386">
    <property type="term" value="F:helicase activity"/>
    <property type="evidence" value="ECO:0007669"/>
    <property type="project" value="UniProtKB-KW"/>
</dbReference>
<keyword evidence="6 11" id="KW-0347">Helicase</keyword>
<reference evidence="11 12" key="1">
    <citation type="submission" date="2016-10" db="EMBL/GenBank/DDBJ databases">
        <authorList>
            <person name="de Groot N.N."/>
        </authorList>
    </citation>
    <scope>NUCLEOTIDE SEQUENCE [LARGE SCALE GENOMIC DNA]</scope>
    <source>
        <strain evidence="11 12">DSM 44892</strain>
    </source>
</reference>
<dbReference type="PROSITE" id="PS51194">
    <property type="entry name" value="HELICASE_CTER"/>
    <property type="match status" value="1"/>
</dbReference>
<dbReference type="GO" id="GO:0016787">
    <property type="term" value="F:hydrolase activity"/>
    <property type="evidence" value="ECO:0007669"/>
    <property type="project" value="UniProtKB-KW"/>
</dbReference>
<comment type="similarity">
    <text evidence="2">In the central section; belongs to the CRISPR-associated helicase Cas3 family.</text>
</comment>
<dbReference type="Pfam" id="PF22590">
    <property type="entry name" value="Cas3-like_C_2"/>
    <property type="match status" value="1"/>
</dbReference>
<keyword evidence="4" id="KW-0547">Nucleotide-binding</keyword>
<comment type="similarity">
    <text evidence="1">In the N-terminal section; belongs to the CRISPR-associated nuclease Cas3-HD family.</text>
</comment>
<feature type="domain" description="Helicase C-terminal" evidence="9">
    <location>
        <begin position="298"/>
        <end position="455"/>
    </location>
</feature>
<sequence length="907" mass="97991">MTGPEGIVKPADFAEFFAAVSGHQPFAWQIRLVDTVLSDGRWPDRIVAPTGAGKSSVVDVHVFLNALYGAGTGPRVPRRLAVVVNRRALVDSHADRAEYLGKLLSETEDDSVLGAVRSALGSLRVVAHEGTPTAAEILPLTQLRGGLPTDRSWVDDPSACAVLCATPDMWGSSLLFRGYGSSRYARPRDAGMLAYDSVMVLDEAHLNRQLLVTARRIADLERDAPQRIGVPVLQVVETTATPGDPGSGVREVGVLAGDIAPGGDGSGEVLRRRLTTPKPIRYLPTTYPKTTGPYWDVLVEQVLAQHERFGTASGSGRSVACVVNTVKGAVEMSTRLKKRGLRVVTLVGRMRRYDVARLRDEHGGLFSLDGDSDVDVLVATQTVEVGVDADLASLVTELAPGAALAQRAGRVNRIGRSADTEVVVVSTHIDAMKDWHGPYRRDDLEAAKKWVDRLAATADGIAPWAVASDPPPPEAPRRTLYQRPELWDAWSWARTTEEGAARADLTLWLRDSLERDRSSSGIVVRSLPRDDGGALALLRAAPPVADEVFPCQRWEAEHRLAVVWDADKGYDDDLRRRAFVYRDGEVDVLDNDAAVEDGDIVILDDIHPVAYEGVAVDEPVAKAKDVYSECTGAEVIVWRGDEDPRKWDKDQRDLVDAAEADDPRDVLVLRVPEPRREEVRRTALVGPLAPDTVVVQALSWVVIPRGAAAIAADEEARQEWTASRAPVLLDDHNAAVADRGRALATVLGVAEDVAEALASAGLHHDAGKVDVRFQKLLGAKAEVLAKSERRTAQWLASGKGASGLPVGWRHEQLSVVLAAPAVGDSPLADLVLRLVGTSHGRGRSGFPHTAEELIGAGGLPAHAVELFDVGTWDRILDDTHRRWGVWGSAYLEALLRAADGQVSKEGR</sequence>
<evidence type="ECO:0000256" key="2">
    <source>
        <dbReference type="ARBA" id="ARBA00009046"/>
    </source>
</evidence>
<evidence type="ECO:0000259" key="10">
    <source>
        <dbReference type="PROSITE" id="PS51643"/>
    </source>
</evidence>
<dbReference type="NCBIfam" id="TIGR02621">
    <property type="entry name" value="cas3_GSU0051"/>
    <property type="match status" value="1"/>
</dbReference>
<evidence type="ECO:0000256" key="6">
    <source>
        <dbReference type="ARBA" id="ARBA00022806"/>
    </source>
</evidence>
<dbReference type="InterPro" id="IPR038257">
    <property type="entry name" value="CRISPR-assoc_Cas3_HD_sf"/>
</dbReference>
<keyword evidence="7" id="KW-0067">ATP-binding</keyword>
<evidence type="ECO:0000256" key="5">
    <source>
        <dbReference type="ARBA" id="ARBA00022801"/>
    </source>
</evidence>
<name>A0A1G8IZE2_9NOCA</name>
<evidence type="ECO:0000256" key="8">
    <source>
        <dbReference type="ARBA" id="ARBA00023118"/>
    </source>
</evidence>
<dbReference type="AlphaFoldDB" id="A0A1G8IZE2"/>
<evidence type="ECO:0000256" key="4">
    <source>
        <dbReference type="ARBA" id="ARBA00022741"/>
    </source>
</evidence>
<dbReference type="InterPro" id="IPR006483">
    <property type="entry name" value="CRISPR-assoc_Cas3_HD"/>
</dbReference>
<dbReference type="InterPro" id="IPR027417">
    <property type="entry name" value="P-loop_NTPase"/>
</dbReference>
<keyword evidence="8" id="KW-0051">Antiviral defense</keyword>
<dbReference type="SUPFAM" id="SSF52540">
    <property type="entry name" value="P-loop containing nucleoside triphosphate hydrolases"/>
    <property type="match status" value="1"/>
</dbReference>
<keyword evidence="11" id="KW-0255">Endonuclease</keyword>
<organism evidence="11 12">
    <name type="scientific">Rhodococcus triatomae</name>
    <dbReference type="NCBI Taxonomy" id="300028"/>
    <lineage>
        <taxon>Bacteria</taxon>
        <taxon>Bacillati</taxon>
        <taxon>Actinomycetota</taxon>
        <taxon>Actinomycetes</taxon>
        <taxon>Mycobacteriales</taxon>
        <taxon>Nocardiaceae</taxon>
        <taxon>Rhodococcus</taxon>
    </lineage>
</organism>
<accession>A0A1G8IZE2</accession>
<dbReference type="Proteomes" id="UP000183263">
    <property type="component" value="Unassembled WGS sequence"/>
</dbReference>
<evidence type="ECO:0000256" key="1">
    <source>
        <dbReference type="ARBA" id="ARBA00006847"/>
    </source>
</evidence>
<keyword evidence="11" id="KW-0540">Nuclease</keyword>
<evidence type="ECO:0000256" key="7">
    <source>
        <dbReference type="ARBA" id="ARBA00022840"/>
    </source>
</evidence>
<dbReference type="InterPro" id="IPR054712">
    <property type="entry name" value="Cas3-like_dom"/>
</dbReference>
<dbReference type="GO" id="GO:0046872">
    <property type="term" value="F:metal ion binding"/>
    <property type="evidence" value="ECO:0007669"/>
    <property type="project" value="UniProtKB-KW"/>
</dbReference>
<protein>
    <submittedName>
        <fullName evidence="11">CRISPR-associated endonuclease/helicase Cas3</fullName>
    </submittedName>
</protein>
<dbReference type="Gene3D" id="1.10.3210.30">
    <property type="match status" value="1"/>
</dbReference>
<dbReference type="EMBL" id="FNDN01000006">
    <property type="protein sequence ID" value="SDI24193.1"/>
    <property type="molecule type" value="Genomic_DNA"/>
</dbReference>
<proteinExistence type="inferred from homology"/>
<dbReference type="GO" id="GO:0051607">
    <property type="term" value="P:defense response to virus"/>
    <property type="evidence" value="ECO:0007669"/>
    <property type="project" value="UniProtKB-KW"/>
</dbReference>
<dbReference type="PROSITE" id="PS51643">
    <property type="entry name" value="HD_CAS3"/>
    <property type="match status" value="1"/>
</dbReference>
<dbReference type="OrthoDB" id="9810236at2"/>
<dbReference type="GO" id="GO:0004519">
    <property type="term" value="F:endonuclease activity"/>
    <property type="evidence" value="ECO:0007669"/>
    <property type="project" value="UniProtKB-KW"/>
</dbReference>
<dbReference type="InterPro" id="IPR013444">
    <property type="entry name" value="Helicase_Cas3_CRISPR-ass_Anaes"/>
</dbReference>